<name>A0A1J5PK20_9ZZZZ</name>
<reference evidence="1" key="1">
    <citation type="submission" date="2016-10" db="EMBL/GenBank/DDBJ databases">
        <title>Sequence of Gallionella enrichment culture.</title>
        <authorList>
            <person name="Poehlein A."/>
            <person name="Muehling M."/>
            <person name="Daniel R."/>
        </authorList>
    </citation>
    <scope>NUCLEOTIDE SEQUENCE</scope>
</reference>
<comment type="caution">
    <text evidence="1">The sequence shown here is derived from an EMBL/GenBank/DDBJ whole genome shotgun (WGS) entry which is preliminary data.</text>
</comment>
<gene>
    <name evidence="1" type="ORF">GALL_502600</name>
</gene>
<dbReference type="AlphaFoldDB" id="A0A1J5PK20"/>
<dbReference type="EMBL" id="MLJW01005478">
    <property type="protein sequence ID" value="OIQ68151.1"/>
    <property type="molecule type" value="Genomic_DNA"/>
</dbReference>
<evidence type="ECO:0000313" key="1">
    <source>
        <dbReference type="EMBL" id="OIQ68151.1"/>
    </source>
</evidence>
<proteinExistence type="predicted"/>
<protein>
    <submittedName>
        <fullName evidence="1">Uncharacterized protein</fullName>
    </submittedName>
</protein>
<organism evidence="1">
    <name type="scientific">mine drainage metagenome</name>
    <dbReference type="NCBI Taxonomy" id="410659"/>
    <lineage>
        <taxon>unclassified sequences</taxon>
        <taxon>metagenomes</taxon>
        <taxon>ecological metagenomes</taxon>
    </lineage>
</organism>
<accession>A0A1J5PK20</accession>
<sequence>MLAGPQVERHTRPAPVIDTQFHRDIGFGARVRIDILFLPVPGDAIGSGPILAAHRVLGVHGMHGGKHIGLAAAHGARVEPGRRFPRHHRQKLKHMVRHHVPQRAGFLVEPAAGFHPDGFGGGDLHMVDPVAVPQRFEHAVGEAQRHDVLNRLLAQEVVDPEYLMFLGNA</sequence>